<gene>
    <name evidence="5" type="ORF">BQ4739_LOCUS8309</name>
</gene>
<feature type="region of interest" description="Disordered" evidence="4">
    <location>
        <begin position="229"/>
        <end position="282"/>
    </location>
</feature>
<dbReference type="PANTHER" id="PTHR22850">
    <property type="entry name" value="WD40 REPEAT FAMILY"/>
    <property type="match status" value="1"/>
</dbReference>
<feature type="region of interest" description="Disordered" evidence="4">
    <location>
        <begin position="105"/>
        <end position="124"/>
    </location>
</feature>
<protein>
    <submittedName>
        <fullName evidence="5">Uncharacterized protein</fullName>
    </submittedName>
</protein>
<evidence type="ECO:0000313" key="5">
    <source>
        <dbReference type="EMBL" id="SZX67978.1"/>
    </source>
</evidence>
<reference evidence="5 6" key="1">
    <citation type="submission" date="2016-10" db="EMBL/GenBank/DDBJ databases">
        <authorList>
            <person name="Cai Z."/>
        </authorList>
    </citation>
    <scope>NUCLEOTIDE SEQUENCE [LARGE SCALE GENOMIC DNA]</scope>
</reference>
<sequence length="625" mass="65365">MASAAGAGQQHVSPAERLSARWNAMFRAESNLLYDTLLWTSSDWPLPALQWQAGSWQLPEHLQEMQQQAAADAEEDALAGYELDEAAAGGDVDDLGDVDMLDAEDAPDSAAAGRRSRGSRQLTAGGKQLLPMPLDFQYLLTGDQTGGQEAAHLVLWRVQLPGQLPAGFDPALQQLAMTRGEIEPVLSIPHGLDINRLHSMPSKQQLVATCCDEPQIYLFDLQQQAELRQQQQQQQQQSSLHSGSSGGGAAAVTDDGGGSDTEDDNVTSSQRSGGAAGGQPPPAAVAAVLGGRAAGGYALQWNPVMPGLLLAGDEAGGVQLYDVQRGGSSSSSSSCSGEPQIQPLQSCPNFAGCINDVSWHAAGSTFAAATDDGQLLLQDIRQPAAGSNRPPPAAAAAAAAAAAGSSAWGLRQLTAGGRRSAAVHVSRDRAGQTINPQPRPRDCLSVDFDPSHRLATGGSDGYVYVLDMRYLTRPLEKLSLHAGDVRQVSWSSGAPGLLASSGEDGHVLLWDVHKMKHSLRKQQQQQQGAAAAAAAAAGRGGLGLPQPRKTQLSEANAQLSQPGLLFAHQGHIAAVEGLAWNPDRPWMLASSSGSAWAADASGSEAMVQPGMIMVWEVNRSTGLLC</sequence>
<feature type="compositionally biased region" description="Low complexity" evidence="4">
    <location>
        <begin position="229"/>
        <end position="243"/>
    </location>
</feature>
<dbReference type="Gene3D" id="2.130.10.10">
    <property type="entry name" value="YVTN repeat-like/Quinoprotein amine dehydrogenase"/>
    <property type="match status" value="1"/>
</dbReference>
<keyword evidence="1 3" id="KW-0853">WD repeat</keyword>
<dbReference type="Pfam" id="PF00400">
    <property type="entry name" value="WD40"/>
    <property type="match status" value="2"/>
</dbReference>
<dbReference type="PROSITE" id="PS50082">
    <property type="entry name" value="WD_REPEATS_2"/>
    <property type="match status" value="1"/>
</dbReference>
<evidence type="ECO:0000256" key="3">
    <source>
        <dbReference type="PROSITE-ProRule" id="PRU00221"/>
    </source>
</evidence>
<evidence type="ECO:0000256" key="4">
    <source>
        <dbReference type="SAM" id="MobiDB-lite"/>
    </source>
</evidence>
<accession>A0A383VR31</accession>
<dbReference type="EMBL" id="FNXT01000827">
    <property type="protein sequence ID" value="SZX67978.1"/>
    <property type="molecule type" value="Genomic_DNA"/>
</dbReference>
<dbReference type="InterPro" id="IPR050459">
    <property type="entry name" value="WD_repeat_RBAP46/RBAP48/MSI1"/>
</dbReference>
<name>A0A383VR31_TETOB</name>
<dbReference type="InterPro" id="IPR019775">
    <property type="entry name" value="WD40_repeat_CS"/>
</dbReference>
<evidence type="ECO:0000256" key="2">
    <source>
        <dbReference type="ARBA" id="ARBA00022737"/>
    </source>
</evidence>
<feature type="compositionally biased region" description="Low complexity" evidence="4">
    <location>
        <begin position="522"/>
        <end position="537"/>
    </location>
</feature>
<dbReference type="SUPFAM" id="SSF50978">
    <property type="entry name" value="WD40 repeat-like"/>
    <property type="match status" value="1"/>
</dbReference>
<dbReference type="InterPro" id="IPR015943">
    <property type="entry name" value="WD40/YVTN_repeat-like_dom_sf"/>
</dbReference>
<dbReference type="SMART" id="SM00320">
    <property type="entry name" value="WD40"/>
    <property type="match status" value="6"/>
</dbReference>
<feature type="repeat" description="WD" evidence="3">
    <location>
        <begin position="478"/>
        <end position="520"/>
    </location>
</feature>
<dbReference type="InterPro" id="IPR036322">
    <property type="entry name" value="WD40_repeat_dom_sf"/>
</dbReference>
<dbReference type="PROSITE" id="PS50294">
    <property type="entry name" value="WD_REPEATS_REGION"/>
    <property type="match status" value="1"/>
</dbReference>
<dbReference type="InterPro" id="IPR001680">
    <property type="entry name" value="WD40_rpt"/>
</dbReference>
<dbReference type="PROSITE" id="PS00678">
    <property type="entry name" value="WD_REPEATS_1"/>
    <property type="match status" value="1"/>
</dbReference>
<evidence type="ECO:0000256" key="1">
    <source>
        <dbReference type="ARBA" id="ARBA00022574"/>
    </source>
</evidence>
<evidence type="ECO:0000313" key="6">
    <source>
        <dbReference type="Proteomes" id="UP000256970"/>
    </source>
</evidence>
<keyword evidence="6" id="KW-1185">Reference proteome</keyword>
<feature type="compositionally biased region" description="Gly residues" evidence="4">
    <location>
        <begin position="244"/>
        <end position="259"/>
    </location>
</feature>
<keyword evidence="2" id="KW-0677">Repeat</keyword>
<feature type="region of interest" description="Disordered" evidence="4">
    <location>
        <begin position="520"/>
        <end position="551"/>
    </location>
</feature>
<dbReference type="AlphaFoldDB" id="A0A383VR31"/>
<proteinExistence type="predicted"/>
<dbReference type="Proteomes" id="UP000256970">
    <property type="component" value="Unassembled WGS sequence"/>
</dbReference>
<organism evidence="5 6">
    <name type="scientific">Tetradesmus obliquus</name>
    <name type="common">Green alga</name>
    <name type="synonym">Acutodesmus obliquus</name>
    <dbReference type="NCBI Taxonomy" id="3088"/>
    <lineage>
        <taxon>Eukaryota</taxon>
        <taxon>Viridiplantae</taxon>
        <taxon>Chlorophyta</taxon>
        <taxon>core chlorophytes</taxon>
        <taxon>Chlorophyceae</taxon>
        <taxon>CS clade</taxon>
        <taxon>Sphaeropleales</taxon>
        <taxon>Scenedesmaceae</taxon>
        <taxon>Tetradesmus</taxon>
    </lineage>
</organism>
<dbReference type="STRING" id="3088.A0A383VR31"/>